<dbReference type="InterPro" id="IPR002636">
    <property type="entry name" value="DUF29"/>
</dbReference>
<organism evidence="1 2">
    <name type="scientific">Gomphosphaeria aponina SAG 52.96 = DSM 107014</name>
    <dbReference type="NCBI Taxonomy" id="1521640"/>
    <lineage>
        <taxon>Bacteria</taxon>
        <taxon>Bacillati</taxon>
        <taxon>Cyanobacteriota</taxon>
        <taxon>Cyanophyceae</taxon>
        <taxon>Oscillatoriophycideae</taxon>
        <taxon>Chroococcales</taxon>
        <taxon>Gomphosphaeriaceae</taxon>
        <taxon>Gomphosphaeria</taxon>
    </lineage>
</organism>
<evidence type="ECO:0000313" key="1">
    <source>
        <dbReference type="EMBL" id="MBR8826477.1"/>
    </source>
</evidence>
<evidence type="ECO:0000313" key="2">
    <source>
        <dbReference type="Proteomes" id="UP000767446"/>
    </source>
</evidence>
<dbReference type="Pfam" id="PF01724">
    <property type="entry name" value="DUF29"/>
    <property type="match status" value="1"/>
</dbReference>
<reference evidence="1" key="1">
    <citation type="submission" date="2021-02" db="EMBL/GenBank/DDBJ databases">
        <title>Metagenome analyses of Stigonema ocellatum DSM 106950, Chlorogloea purpurea SAG 13.99 and Gomphosphaeria aponina DSM 107014.</title>
        <authorList>
            <person name="Marter P."/>
            <person name="Huang S."/>
        </authorList>
    </citation>
    <scope>NUCLEOTIDE SEQUENCE</scope>
    <source>
        <strain evidence="1">JP213</strain>
    </source>
</reference>
<protein>
    <submittedName>
        <fullName evidence="1">DUF29 domain-containing protein</fullName>
    </submittedName>
</protein>
<dbReference type="Gene3D" id="1.20.1220.20">
    <property type="entry name" value="Uncharcterised protein PF01724"/>
    <property type="match status" value="1"/>
</dbReference>
<comment type="caution">
    <text evidence="1">The sequence shown here is derived from an EMBL/GenBank/DDBJ whole genome shotgun (WGS) entry which is preliminary data.</text>
</comment>
<dbReference type="PANTHER" id="PTHR34235:SF3">
    <property type="entry name" value="SLR1203 PROTEIN"/>
    <property type="match status" value="1"/>
</dbReference>
<gene>
    <name evidence="1" type="ORF">DSM107014_00990</name>
</gene>
<dbReference type="Proteomes" id="UP000767446">
    <property type="component" value="Unassembled WGS sequence"/>
</dbReference>
<dbReference type="EMBL" id="JADQBC010000003">
    <property type="protein sequence ID" value="MBR8826477.1"/>
    <property type="molecule type" value="Genomic_DNA"/>
</dbReference>
<proteinExistence type="predicted"/>
<dbReference type="AlphaFoldDB" id="A0A941GMM2"/>
<dbReference type="PANTHER" id="PTHR34235">
    <property type="entry name" value="SLR1203 PROTEIN-RELATED"/>
    <property type="match status" value="1"/>
</dbReference>
<accession>A0A941GMM2</accession>
<sequence length="153" mass="18369">MVTQLKQTNKNLYDTDYNLWVIETVKQLENQDFNSLDLENLIEEVSDLSRREKRRLESLLTQLFEHLLKLKYWESEKDYNRNHWKREIQNFRLQINKDLKASPSLKNHMRNILNECYRDGKKLAALASSIPLHTFPENPIATIEQVLDENWLP</sequence>
<name>A0A941GMM2_9CHRO</name>